<dbReference type="GO" id="GO:0003677">
    <property type="term" value="F:DNA binding"/>
    <property type="evidence" value="ECO:0007669"/>
    <property type="project" value="UniProtKB-KW"/>
</dbReference>
<dbReference type="SUPFAM" id="SSF56349">
    <property type="entry name" value="DNA breaking-rejoining enzymes"/>
    <property type="match status" value="1"/>
</dbReference>
<keyword evidence="2" id="KW-0229">DNA integration</keyword>
<name>A0A2U3BD14_9VIBR</name>
<dbReference type="Pfam" id="PF00589">
    <property type="entry name" value="Phage_integrase"/>
    <property type="match status" value="1"/>
</dbReference>
<dbReference type="PANTHER" id="PTHR30349:SF41">
    <property type="entry name" value="INTEGRASE_RECOMBINASE PROTEIN MJ0367-RELATED"/>
    <property type="match status" value="1"/>
</dbReference>
<dbReference type="InterPro" id="IPR046668">
    <property type="entry name" value="DUF6538"/>
</dbReference>
<keyword evidence="4" id="KW-0233">DNA recombination</keyword>
<evidence type="ECO:0000313" key="7">
    <source>
        <dbReference type="Proteomes" id="UP000245362"/>
    </source>
</evidence>
<organism evidence="6 7">
    <name type="scientific">Vibrio albus</name>
    <dbReference type="NCBI Taxonomy" id="2200953"/>
    <lineage>
        <taxon>Bacteria</taxon>
        <taxon>Pseudomonadati</taxon>
        <taxon>Pseudomonadota</taxon>
        <taxon>Gammaproteobacteria</taxon>
        <taxon>Vibrionales</taxon>
        <taxon>Vibrionaceae</taxon>
        <taxon>Vibrio</taxon>
    </lineage>
</organism>
<dbReference type="Gene3D" id="1.10.443.10">
    <property type="entry name" value="Intergrase catalytic core"/>
    <property type="match status" value="1"/>
</dbReference>
<evidence type="ECO:0000256" key="4">
    <source>
        <dbReference type="ARBA" id="ARBA00023172"/>
    </source>
</evidence>
<evidence type="ECO:0000259" key="5">
    <source>
        <dbReference type="PROSITE" id="PS51898"/>
    </source>
</evidence>
<dbReference type="Pfam" id="PF20172">
    <property type="entry name" value="DUF6538"/>
    <property type="match status" value="1"/>
</dbReference>
<dbReference type="InterPro" id="IPR011010">
    <property type="entry name" value="DNA_brk_join_enz"/>
</dbReference>
<dbReference type="AlphaFoldDB" id="A0A2U3BD14"/>
<dbReference type="InterPro" id="IPR050090">
    <property type="entry name" value="Tyrosine_recombinase_XerCD"/>
</dbReference>
<dbReference type="Proteomes" id="UP000245362">
    <property type="component" value="Unassembled WGS sequence"/>
</dbReference>
<proteinExistence type="inferred from homology"/>
<dbReference type="Gene3D" id="1.10.150.130">
    <property type="match status" value="1"/>
</dbReference>
<protein>
    <recommendedName>
        <fullName evidence="5">Tyr recombinase domain-containing protein</fullName>
    </recommendedName>
</protein>
<dbReference type="PROSITE" id="PS51898">
    <property type="entry name" value="TYR_RECOMBINASE"/>
    <property type="match status" value="1"/>
</dbReference>
<dbReference type="InterPro" id="IPR010998">
    <property type="entry name" value="Integrase_recombinase_N"/>
</dbReference>
<keyword evidence="7" id="KW-1185">Reference proteome</keyword>
<comment type="similarity">
    <text evidence="1">Belongs to the 'phage' integrase family.</text>
</comment>
<dbReference type="EMBL" id="QFWT01000002">
    <property type="protein sequence ID" value="PWI34671.1"/>
    <property type="molecule type" value="Genomic_DNA"/>
</dbReference>
<keyword evidence="3" id="KW-0238">DNA-binding</keyword>
<dbReference type="InterPro" id="IPR002104">
    <property type="entry name" value="Integrase_catalytic"/>
</dbReference>
<comment type="caution">
    <text evidence="6">The sequence shown here is derived from an EMBL/GenBank/DDBJ whole genome shotgun (WGS) entry which is preliminary data.</text>
</comment>
<reference evidence="6 7" key="1">
    <citation type="submission" date="2018-05" db="EMBL/GenBank/DDBJ databases">
        <title>Vibrio limimaris sp. nov., isolated from marine sediment.</title>
        <authorList>
            <person name="Li C.-M."/>
        </authorList>
    </citation>
    <scope>NUCLEOTIDE SEQUENCE [LARGE SCALE GENOMIC DNA]</scope>
    <source>
        <strain evidence="6 7">E4404</strain>
    </source>
</reference>
<dbReference type="GO" id="GO:0006310">
    <property type="term" value="P:DNA recombination"/>
    <property type="evidence" value="ECO:0007669"/>
    <property type="project" value="UniProtKB-KW"/>
</dbReference>
<gene>
    <name evidence="6" type="ORF">DI392_06120</name>
</gene>
<evidence type="ECO:0000313" key="6">
    <source>
        <dbReference type="EMBL" id="PWI34671.1"/>
    </source>
</evidence>
<sequence>MQYIQLRNNTFHFRLKVPQHLHSLTCRKELTCSLKTNSYSVACSMVAPKLSLITSLGHMAVSDEAELESLFDEITNFTGIRACRTLRARRMRSQVQNDNQNSQADTELYSALEALLSTRLDADSANGIRINLSNLLSAAKPTESQQTEPEPAQEPTLVLTEAWRRYVNFKDWTDKDAKNNHNYYLFLLAHWGNVDVSTIKKKDLREALSRFSRMPKGNRKPYNKMTVGERYVASEADLPDSEQVSPTTIKHLLKLLQSFFSSFLTNELDVFDKSPTDGIRVEASGNRYGVYTDDEVAVIKEFALKQTDCWKKWTLLLGIYTGARAGEVTKFLRDGVKFDKETGRHYFELKEGKTVNAIRKVPVHKELERLGVGEISGIIVKNKATSHWMTKTLEALGLPTVDIEGNKRLYHSFRHTFITKAVSKGCQMEQVQEVVGHSKRAGITSRYIHKLRLEDLLPVIDCIEY</sequence>
<dbReference type="PANTHER" id="PTHR30349">
    <property type="entry name" value="PHAGE INTEGRASE-RELATED"/>
    <property type="match status" value="1"/>
</dbReference>
<accession>A0A2U3BD14</accession>
<evidence type="ECO:0000256" key="1">
    <source>
        <dbReference type="ARBA" id="ARBA00008857"/>
    </source>
</evidence>
<dbReference type="OrthoDB" id="9784724at2"/>
<evidence type="ECO:0000256" key="3">
    <source>
        <dbReference type="ARBA" id="ARBA00023125"/>
    </source>
</evidence>
<dbReference type="GO" id="GO:0015074">
    <property type="term" value="P:DNA integration"/>
    <property type="evidence" value="ECO:0007669"/>
    <property type="project" value="UniProtKB-KW"/>
</dbReference>
<feature type="domain" description="Tyr recombinase" evidence="5">
    <location>
        <begin position="286"/>
        <end position="461"/>
    </location>
</feature>
<evidence type="ECO:0000256" key="2">
    <source>
        <dbReference type="ARBA" id="ARBA00022908"/>
    </source>
</evidence>
<dbReference type="InterPro" id="IPR013762">
    <property type="entry name" value="Integrase-like_cat_sf"/>
</dbReference>